<dbReference type="OMA" id="WRKEECQ"/>
<dbReference type="eggNOG" id="KOG0888">
    <property type="taxonomic scope" value="Eukaryota"/>
</dbReference>
<evidence type="ECO:0000256" key="5">
    <source>
        <dbReference type="ARBA" id="ARBA00022741"/>
    </source>
</evidence>
<dbReference type="PROSITE" id="PS00469">
    <property type="entry name" value="NDPK"/>
    <property type="match status" value="1"/>
</dbReference>
<dbReference type="SMART" id="SM00562">
    <property type="entry name" value="NDK"/>
    <property type="match status" value="1"/>
</dbReference>
<evidence type="ECO:0000256" key="12">
    <source>
        <dbReference type="RuleBase" id="RU004013"/>
    </source>
</evidence>
<dbReference type="PRINTS" id="PR01243">
    <property type="entry name" value="NUCDPKINASE"/>
</dbReference>
<feature type="binding site" evidence="10">
    <location>
        <position position="62"/>
    </location>
    <ligand>
        <name>ATP</name>
        <dbReference type="ChEBI" id="CHEBI:30616"/>
    </ligand>
</feature>
<dbReference type="PROSITE" id="PS51374">
    <property type="entry name" value="NDPK_LIKE"/>
    <property type="match status" value="1"/>
</dbReference>
<evidence type="ECO:0000256" key="9">
    <source>
        <dbReference type="ARBA" id="ARBA00023080"/>
    </source>
</evidence>
<keyword evidence="5 12" id="KW-0547">Nucleotide-binding</keyword>
<feature type="binding site" evidence="10">
    <location>
        <position position="110"/>
    </location>
    <ligand>
        <name>ATP</name>
        <dbReference type="ChEBI" id="CHEBI:30616"/>
    </ligand>
</feature>
<keyword evidence="9" id="KW-0546">Nucleotide metabolism</keyword>
<feature type="binding site" evidence="10">
    <location>
        <position position="96"/>
    </location>
    <ligand>
        <name>ATP</name>
        <dbReference type="ChEBI" id="CHEBI:30616"/>
    </ligand>
</feature>
<dbReference type="FunCoup" id="A0A067QQH4">
    <property type="interactions" value="1670"/>
</dbReference>
<keyword evidence="8" id="KW-0460">Magnesium</keyword>
<comment type="similarity">
    <text evidence="1 10 11">Belongs to the NDK family.</text>
</comment>
<dbReference type="InterPro" id="IPR001564">
    <property type="entry name" value="Nucleoside_diP_kinase"/>
</dbReference>
<gene>
    <name evidence="14" type="ORF">L798_13857</name>
</gene>
<keyword evidence="15" id="KW-1185">Reference proteome</keyword>
<dbReference type="GO" id="GO:0006183">
    <property type="term" value="P:GTP biosynthetic process"/>
    <property type="evidence" value="ECO:0007669"/>
    <property type="project" value="InterPro"/>
</dbReference>
<dbReference type="GO" id="GO:0005524">
    <property type="term" value="F:ATP binding"/>
    <property type="evidence" value="ECO:0007669"/>
    <property type="project" value="UniProtKB-KW"/>
</dbReference>
<evidence type="ECO:0000256" key="7">
    <source>
        <dbReference type="ARBA" id="ARBA00022840"/>
    </source>
</evidence>
<proteinExistence type="inferred from homology"/>
<dbReference type="GO" id="GO:0006241">
    <property type="term" value="P:CTP biosynthetic process"/>
    <property type="evidence" value="ECO:0007669"/>
    <property type="project" value="InterPro"/>
</dbReference>
<keyword evidence="2" id="KW-0963">Cytoplasm</keyword>
<dbReference type="GO" id="GO:0004550">
    <property type="term" value="F:nucleoside diphosphate kinase activity"/>
    <property type="evidence" value="ECO:0007669"/>
    <property type="project" value="UniProtKB-EC"/>
</dbReference>
<evidence type="ECO:0000313" key="14">
    <source>
        <dbReference type="EMBL" id="KDR12120.1"/>
    </source>
</evidence>
<accession>A0A067QQH4</accession>
<protein>
    <recommendedName>
        <fullName evidence="12">Nucleoside diphosphate kinase</fullName>
        <ecNumber evidence="12">2.7.4.6</ecNumber>
    </recommendedName>
</protein>
<comment type="catalytic activity">
    <reaction evidence="12">
        <text>a 2'-deoxyribonucleoside 5'-diphosphate + ATP = a 2'-deoxyribonucleoside 5'-triphosphate + ADP</text>
        <dbReference type="Rhea" id="RHEA:44640"/>
        <dbReference type="ChEBI" id="CHEBI:30616"/>
        <dbReference type="ChEBI" id="CHEBI:61560"/>
        <dbReference type="ChEBI" id="CHEBI:73316"/>
        <dbReference type="ChEBI" id="CHEBI:456216"/>
        <dbReference type="EC" id="2.7.4.6"/>
    </reaction>
</comment>
<evidence type="ECO:0000256" key="8">
    <source>
        <dbReference type="ARBA" id="ARBA00022842"/>
    </source>
</evidence>
<evidence type="ECO:0000256" key="1">
    <source>
        <dbReference type="ARBA" id="ARBA00008142"/>
    </source>
</evidence>
<dbReference type="EMBL" id="KK853043">
    <property type="protein sequence ID" value="KDR12120.1"/>
    <property type="molecule type" value="Genomic_DNA"/>
</dbReference>
<evidence type="ECO:0000256" key="3">
    <source>
        <dbReference type="ARBA" id="ARBA00022679"/>
    </source>
</evidence>
<dbReference type="SUPFAM" id="SSF54919">
    <property type="entry name" value="Nucleoside diphosphate kinase, NDK"/>
    <property type="match status" value="1"/>
</dbReference>
<dbReference type="PANTHER" id="PTHR46161:SF3">
    <property type="entry name" value="NUCLEOSIDE DIPHOSPHATE KINASE DDB_G0292928-RELATED"/>
    <property type="match status" value="1"/>
</dbReference>
<dbReference type="EC" id="2.7.4.6" evidence="12"/>
<dbReference type="InterPro" id="IPR036850">
    <property type="entry name" value="NDK-like_dom_sf"/>
</dbReference>
<feature type="domain" description="Nucleoside diphosphate kinase-like" evidence="13">
    <location>
        <begin position="5"/>
        <end position="146"/>
    </location>
</feature>
<dbReference type="AlphaFoldDB" id="A0A067QQH4"/>
<reference evidence="14 15" key="1">
    <citation type="journal article" date="2014" name="Nat. Commun.">
        <title>Molecular traces of alternative social organization in a termite genome.</title>
        <authorList>
            <person name="Terrapon N."/>
            <person name="Li C."/>
            <person name="Robertson H.M."/>
            <person name="Ji L."/>
            <person name="Meng X."/>
            <person name="Booth W."/>
            <person name="Chen Z."/>
            <person name="Childers C.P."/>
            <person name="Glastad K.M."/>
            <person name="Gokhale K."/>
            <person name="Gowin J."/>
            <person name="Gronenberg W."/>
            <person name="Hermansen R.A."/>
            <person name="Hu H."/>
            <person name="Hunt B.G."/>
            <person name="Huylmans A.K."/>
            <person name="Khalil S.M."/>
            <person name="Mitchell R.D."/>
            <person name="Munoz-Torres M.C."/>
            <person name="Mustard J.A."/>
            <person name="Pan H."/>
            <person name="Reese J.T."/>
            <person name="Scharf M.E."/>
            <person name="Sun F."/>
            <person name="Vogel H."/>
            <person name="Xiao J."/>
            <person name="Yang W."/>
            <person name="Yang Z."/>
            <person name="Yang Z."/>
            <person name="Zhou J."/>
            <person name="Zhu J."/>
            <person name="Brent C.S."/>
            <person name="Elsik C.G."/>
            <person name="Goodisman M.A."/>
            <person name="Liberles D.A."/>
            <person name="Roe R.M."/>
            <person name="Vargo E.L."/>
            <person name="Vilcinskas A."/>
            <person name="Wang J."/>
            <person name="Bornberg-Bauer E."/>
            <person name="Korb J."/>
            <person name="Zhang G."/>
            <person name="Liebig J."/>
        </authorList>
    </citation>
    <scope>NUCLEOTIDE SEQUENCE [LARGE SCALE GENOMIC DNA]</scope>
    <source>
        <tissue evidence="14">Whole organism</tissue>
    </source>
</reference>
<name>A0A067QQH4_ZOONE</name>
<dbReference type="Pfam" id="PF00334">
    <property type="entry name" value="NDK"/>
    <property type="match status" value="1"/>
</dbReference>
<dbReference type="Proteomes" id="UP000027135">
    <property type="component" value="Unassembled WGS sequence"/>
</dbReference>
<dbReference type="GO" id="GO:0006228">
    <property type="term" value="P:UTP biosynthetic process"/>
    <property type="evidence" value="ECO:0007669"/>
    <property type="project" value="InterPro"/>
</dbReference>
<evidence type="ECO:0000256" key="6">
    <source>
        <dbReference type="ARBA" id="ARBA00022777"/>
    </source>
</evidence>
<evidence type="ECO:0000256" key="4">
    <source>
        <dbReference type="ARBA" id="ARBA00022723"/>
    </source>
</evidence>
<dbReference type="OrthoDB" id="25346at2759"/>
<evidence type="ECO:0000256" key="10">
    <source>
        <dbReference type="PROSITE-ProRule" id="PRU00706"/>
    </source>
</evidence>
<evidence type="ECO:0000256" key="2">
    <source>
        <dbReference type="ARBA" id="ARBA00022490"/>
    </source>
</evidence>
<keyword evidence="4" id="KW-0479">Metal-binding</keyword>
<dbReference type="InterPro" id="IPR023005">
    <property type="entry name" value="Nucleoside_diP_kinase_AS"/>
</dbReference>
<feature type="binding site" evidence="10">
    <location>
        <position position="120"/>
    </location>
    <ligand>
        <name>ATP</name>
        <dbReference type="ChEBI" id="CHEBI:30616"/>
    </ligand>
</feature>
<evidence type="ECO:0000256" key="11">
    <source>
        <dbReference type="RuleBase" id="RU004011"/>
    </source>
</evidence>
<dbReference type="InParanoid" id="A0A067QQH4"/>
<feature type="active site" description="Pros-phosphohistidine intermediate" evidence="10">
    <location>
        <position position="123"/>
    </location>
</feature>
<keyword evidence="6 12" id="KW-0418">Kinase</keyword>
<evidence type="ECO:0000259" key="13">
    <source>
        <dbReference type="SMART" id="SM00562"/>
    </source>
</evidence>
<organism evidence="14 15">
    <name type="scientific">Zootermopsis nevadensis</name>
    <name type="common">Dampwood termite</name>
    <dbReference type="NCBI Taxonomy" id="136037"/>
    <lineage>
        <taxon>Eukaryota</taxon>
        <taxon>Metazoa</taxon>
        <taxon>Ecdysozoa</taxon>
        <taxon>Arthropoda</taxon>
        <taxon>Hexapoda</taxon>
        <taxon>Insecta</taxon>
        <taxon>Pterygota</taxon>
        <taxon>Neoptera</taxon>
        <taxon>Polyneoptera</taxon>
        <taxon>Dictyoptera</taxon>
        <taxon>Blattodea</taxon>
        <taxon>Blattoidea</taxon>
        <taxon>Termitoidae</taxon>
        <taxon>Termopsidae</taxon>
        <taxon>Zootermopsis</taxon>
    </lineage>
</organism>
<evidence type="ECO:0000313" key="15">
    <source>
        <dbReference type="Proteomes" id="UP000027135"/>
    </source>
</evidence>
<sequence>MQGHLQLTLAIIKPHVMKVPHVLQKIRNLILSNGFYVVQRKSTFMTEEVATTFYAEHRNKFFYNRLVTFMCSGPLEVHILARQDAIKVWRNLMGPTKVYHAQFTAPMSIRGSFGLSDTRNAVHGSDSLESAAREIKIFFPGFSIDRWFLEEEEYFRKGAVKLCEQEFIHNIISIS</sequence>
<keyword evidence="7 12" id="KW-0067">ATP-binding</keyword>
<dbReference type="STRING" id="136037.A0A067QQH4"/>
<dbReference type="Gene3D" id="3.30.70.141">
    <property type="entry name" value="Nucleoside diphosphate kinase-like domain"/>
    <property type="match status" value="1"/>
</dbReference>
<feature type="binding site" evidence="10">
    <location>
        <position position="13"/>
    </location>
    <ligand>
        <name>ATP</name>
        <dbReference type="ChEBI" id="CHEBI:30616"/>
    </ligand>
</feature>
<dbReference type="GO" id="GO:0046872">
    <property type="term" value="F:metal ion binding"/>
    <property type="evidence" value="ECO:0007669"/>
    <property type="project" value="UniProtKB-KW"/>
</dbReference>
<feature type="binding site" evidence="10">
    <location>
        <position position="90"/>
    </location>
    <ligand>
        <name>ATP</name>
        <dbReference type="ChEBI" id="CHEBI:30616"/>
    </ligand>
</feature>
<dbReference type="InterPro" id="IPR034907">
    <property type="entry name" value="NDK-like_dom"/>
</dbReference>
<keyword evidence="3 12" id="KW-0808">Transferase</keyword>
<dbReference type="PANTHER" id="PTHR46161">
    <property type="entry name" value="NUCLEOSIDE DIPHOSPHATE KINASE"/>
    <property type="match status" value="1"/>
</dbReference>